<organism evidence="1">
    <name type="scientific">Orpheovirus IHUMI-LCC2</name>
    <dbReference type="NCBI Taxonomy" id="2023057"/>
    <lineage>
        <taxon>Viruses</taxon>
        <taxon>Varidnaviria</taxon>
        <taxon>Bamfordvirae</taxon>
        <taxon>Nucleocytoviricota</taxon>
        <taxon>Megaviricetes</taxon>
        <taxon>Pimascovirales</taxon>
        <taxon>Ocovirineae</taxon>
        <taxon>Orpheoviridae</taxon>
        <taxon>Alphaorpheovirus</taxon>
        <taxon>Alphaorpheovirus massiliense</taxon>
    </lineage>
</organism>
<dbReference type="GeneID" id="35382299"/>
<evidence type="ECO:0000313" key="2">
    <source>
        <dbReference type="Proteomes" id="UP000236316"/>
    </source>
</evidence>
<gene>
    <name evidence="1" type="ORF">ORPV_503</name>
</gene>
<evidence type="ECO:0000313" key="1">
    <source>
        <dbReference type="EMBL" id="SNW62407.1"/>
    </source>
</evidence>
<dbReference type="Proteomes" id="UP000236316">
    <property type="component" value="Segment"/>
</dbReference>
<protein>
    <submittedName>
        <fullName evidence="1">Uncharacterized protein</fullName>
    </submittedName>
</protein>
<accession>A0A2I2L4F3</accession>
<dbReference type="EMBL" id="LT906555">
    <property type="protein sequence ID" value="SNW62407.1"/>
    <property type="molecule type" value="Genomic_DNA"/>
</dbReference>
<keyword evidence="2" id="KW-1185">Reference proteome</keyword>
<reference evidence="1" key="1">
    <citation type="submission" date="2017-08" db="EMBL/GenBank/DDBJ databases">
        <authorList>
            <consortium name="Urmite Genomes"/>
        </authorList>
    </citation>
    <scope>NUCLEOTIDE SEQUENCE [LARGE SCALE GENOMIC DNA]</scope>
    <source>
        <strain evidence="1">IHUMI-LCC2</strain>
    </source>
</reference>
<dbReference type="KEGG" id="vg:35382299"/>
<proteinExistence type="predicted"/>
<dbReference type="RefSeq" id="YP_009448709.1">
    <property type="nucleotide sequence ID" value="NC_036594.1"/>
</dbReference>
<sequence>MDIFNIFHYDIWNEIVKYLTIKDIIKLYITKKDIGLDHIISYKLFNRKNITCKKSFISLLIDYDTKNLHDFIKIFNMEKKEIIYYPSDQYDSDRYKWHRVAEIVGWKSISINTYVEVAVCKVHHRALKVEAYGNCGSNMCPCRWACLWDGKNGKRCRGAFYNTYTRHVVLVHPCIDPLDIDEIKRIIKDNYDLKINVKT</sequence>
<name>A0A2I2L4F3_9VIRU</name>